<protein>
    <submittedName>
        <fullName evidence="1">Uncharacterized protein</fullName>
    </submittedName>
</protein>
<dbReference type="AlphaFoldDB" id="K6UMK4"/>
<gene>
    <name evidence="1" type="ORF">AUCHE_08_04360</name>
</gene>
<sequence length="147" mass="15413">MTHGASEHGPPACADTDTYAAADRWPSGVSACSRLTAASTAYNYDGPARLEQDIAALGANTELALRIDGELSLLRGCCVAASYNARGKQFLKESAESKRLPVIESGRAGTPVMRQDLSVYRLPSGQGAAFTADGPLWACDEGCASTW</sequence>
<keyword evidence="2" id="KW-1185">Reference proteome</keyword>
<comment type="caution">
    <text evidence="1">The sequence shown here is derived from an EMBL/GenBank/DDBJ whole genome shotgun (WGS) entry which is preliminary data.</text>
</comment>
<evidence type="ECO:0000313" key="2">
    <source>
        <dbReference type="Proteomes" id="UP000008495"/>
    </source>
</evidence>
<evidence type="ECO:0000313" key="1">
    <source>
        <dbReference type="EMBL" id="GAB78191.1"/>
    </source>
</evidence>
<accession>K6UMK4</accession>
<dbReference type="Proteomes" id="UP000008495">
    <property type="component" value="Unassembled WGS sequence"/>
</dbReference>
<reference evidence="1 2" key="1">
    <citation type="submission" date="2012-08" db="EMBL/GenBank/DDBJ databases">
        <title>Whole genome shotgun sequence of Austwickia chelonae NBRC 105200.</title>
        <authorList>
            <person name="Yoshida I."/>
            <person name="Hosoyama A."/>
            <person name="Tsuchikane K."/>
            <person name="Katsumata H."/>
            <person name="Ando Y."/>
            <person name="Ohji S."/>
            <person name="Hamada M."/>
            <person name="Tamura T."/>
            <person name="Yamazoe A."/>
            <person name="Yamazaki S."/>
            <person name="Fujita N."/>
        </authorList>
    </citation>
    <scope>NUCLEOTIDE SEQUENCE [LARGE SCALE GENOMIC DNA]</scope>
    <source>
        <strain evidence="1 2">NBRC 105200</strain>
    </source>
</reference>
<dbReference type="EMBL" id="BAGZ01000008">
    <property type="protein sequence ID" value="GAB78191.1"/>
    <property type="molecule type" value="Genomic_DNA"/>
</dbReference>
<name>K6UMK4_9MICO</name>
<proteinExistence type="predicted"/>
<organism evidence="1 2">
    <name type="scientific">Austwickia chelonae NBRC 105200</name>
    <dbReference type="NCBI Taxonomy" id="1184607"/>
    <lineage>
        <taxon>Bacteria</taxon>
        <taxon>Bacillati</taxon>
        <taxon>Actinomycetota</taxon>
        <taxon>Actinomycetes</taxon>
        <taxon>Micrococcales</taxon>
        <taxon>Dermatophilaceae</taxon>
        <taxon>Austwickia</taxon>
    </lineage>
</organism>